<dbReference type="InterPro" id="IPR027948">
    <property type="entry name" value="DUF4436"/>
</dbReference>
<dbReference type="AlphaFoldDB" id="A0A8E2B4H8"/>
<protein>
    <submittedName>
        <fullName evidence="2">Uncharacterized protein</fullName>
    </submittedName>
</protein>
<feature type="transmembrane region" description="Helical" evidence="1">
    <location>
        <begin position="169"/>
        <end position="196"/>
    </location>
</feature>
<organism evidence="2 3">
    <name type="scientific">Obba rivulosa</name>
    <dbReference type="NCBI Taxonomy" id="1052685"/>
    <lineage>
        <taxon>Eukaryota</taxon>
        <taxon>Fungi</taxon>
        <taxon>Dikarya</taxon>
        <taxon>Basidiomycota</taxon>
        <taxon>Agaricomycotina</taxon>
        <taxon>Agaricomycetes</taxon>
        <taxon>Polyporales</taxon>
        <taxon>Gelatoporiaceae</taxon>
        <taxon>Obba</taxon>
    </lineage>
</organism>
<keyword evidence="1" id="KW-0472">Membrane</keyword>
<accession>A0A8E2B4H8</accession>
<dbReference type="Pfam" id="PF14494">
    <property type="entry name" value="DUF4436"/>
    <property type="match status" value="1"/>
</dbReference>
<evidence type="ECO:0000313" key="3">
    <source>
        <dbReference type="Proteomes" id="UP000250043"/>
    </source>
</evidence>
<evidence type="ECO:0000313" key="2">
    <source>
        <dbReference type="EMBL" id="OCH92302.1"/>
    </source>
</evidence>
<dbReference type="Proteomes" id="UP000250043">
    <property type="component" value="Unassembled WGS sequence"/>
</dbReference>
<proteinExistence type="predicted"/>
<keyword evidence="1" id="KW-1133">Transmembrane helix</keyword>
<reference evidence="2 3" key="1">
    <citation type="submission" date="2016-07" db="EMBL/GenBank/DDBJ databases">
        <title>Draft genome of the white-rot fungus Obba rivulosa 3A-2.</title>
        <authorList>
            <consortium name="DOE Joint Genome Institute"/>
            <person name="Miettinen O."/>
            <person name="Riley R."/>
            <person name="Acob R."/>
            <person name="Barry K."/>
            <person name="Cullen D."/>
            <person name="De Vries R."/>
            <person name="Hainaut M."/>
            <person name="Hatakka A."/>
            <person name="Henrissat B."/>
            <person name="Hilden K."/>
            <person name="Kuo R."/>
            <person name="Labutti K."/>
            <person name="Lipzen A."/>
            <person name="Makela M.R."/>
            <person name="Sandor L."/>
            <person name="Spatafora J.W."/>
            <person name="Grigoriev I.V."/>
            <person name="Hibbett D.S."/>
        </authorList>
    </citation>
    <scope>NUCLEOTIDE SEQUENCE [LARGE SCALE GENOMIC DNA]</scope>
    <source>
        <strain evidence="2 3">3A-2</strain>
    </source>
</reference>
<keyword evidence="1" id="KW-0812">Transmembrane</keyword>
<name>A0A8E2B4H8_9APHY</name>
<dbReference type="EMBL" id="KV722371">
    <property type="protein sequence ID" value="OCH92302.1"/>
    <property type="molecule type" value="Genomic_DNA"/>
</dbReference>
<sequence length="259" mass="28508">MTFEWTIDHYYQLSGDNQTKYIPCENLTSPCPDIAIYFDTNLLLNTDSHGVTSNTKPAPLFILNGTYWSSFHGSAMDRRANYPIFRTDVLLRDAGRTMQAYPFDKYVTNLSTFAEDMRHSNSSVGLVINHTSGIAAGFNTAKLTSSKTSGFHYTVVDNIEVTRGPVIRVYAIFIVITIWVVTLTFVIACVAAVFFGKGTRAEVLVLPIATLFAFTQLRGTLPGAPSGFGADIDFVGTLPCLALLTFCIIRLHDCGLHVP</sequence>
<dbReference type="OrthoDB" id="2923771at2759"/>
<gene>
    <name evidence="2" type="ORF">OBBRIDRAFT_886342</name>
</gene>
<evidence type="ECO:0000256" key="1">
    <source>
        <dbReference type="SAM" id="Phobius"/>
    </source>
</evidence>
<keyword evidence="3" id="KW-1185">Reference proteome</keyword>